<evidence type="ECO:0000256" key="2">
    <source>
        <dbReference type="ARBA" id="ARBA00009359"/>
    </source>
</evidence>
<dbReference type="AlphaFoldDB" id="A0A3N4ICY8"/>
<keyword evidence="8" id="KW-1185">Reference proteome</keyword>
<dbReference type="PANTHER" id="PTHR28680">
    <property type="entry name" value="CENTROMERE PROTEIN X"/>
    <property type="match status" value="1"/>
</dbReference>
<dbReference type="EMBL" id="ML119661">
    <property type="protein sequence ID" value="RPA83965.1"/>
    <property type="molecule type" value="Genomic_DNA"/>
</dbReference>
<dbReference type="GO" id="GO:0003677">
    <property type="term" value="F:DNA binding"/>
    <property type="evidence" value="ECO:0007669"/>
    <property type="project" value="UniProtKB-KW"/>
</dbReference>
<keyword evidence="6" id="KW-0539">Nucleus</keyword>
<reference evidence="7 8" key="1">
    <citation type="journal article" date="2018" name="Nat. Ecol. Evol.">
        <title>Pezizomycetes genomes reveal the molecular basis of ectomycorrhizal truffle lifestyle.</title>
        <authorList>
            <person name="Murat C."/>
            <person name="Payen T."/>
            <person name="Noel B."/>
            <person name="Kuo A."/>
            <person name="Morin E."/>
            <person name="Chen J."/>
            <person name="Kohler A."/>
            <person name="Krizsan K."/>
            <person name="Balestrini R."/>
            <person name="Da Silva C."/>
            <person name="Montanini B."/>
            <person name="Hainaut M."/>
            <person name="Levati E."/>
            <person name="Barry K.W."/>
            <person name="Belfiori B."/>
            <person name="Cichocki N."/>
            <person name="Clum A."/>
            <person name="Dockter R.B."/>
            <person name="Fauchery L."/>
            <person name="Guy J."/>
            <person name="Iotti M."/>
            <person name="Le Tacon F."/>
            <person name="Lindquist E.A."/>
            <person name="Lipzen A."/>
            <person name="Malagnac F."/>
            <person name="Mello A."/>
            <person name="Molinier V."/>
            <person name="Miyauchi S."/>
            <person name="Poulain J."/>
            <person name="Riccioni C."/>
            <person name="Rubini A."/>
            <person name="Sitrit Y."/>
            <person name="Splivallo R."/>
            <person name="Traeger S."/>
            <person name="Wang M."/>
            <person name="Zifcakova L."/>
            <person name="Wipf D."/>
            <person name="Zambonelli A."/>
            <person name="Paolocci F."/>
            <person name="Nowrousian M."/>
            <person name="Ottonello S."/>
            <person name="Baldrian P."/>
            <person name="Spatafora J.W."/>
            <person name="Henrissat B."/>
            <person name="Nagy L.G."/>
            <person name="Aury J.M."/>
            <person name="Wincker P."/>
            <person name="Grigoriev I.V."/>
            <person name="Bonfante P."/>
            <person name="Martin F.M."/>
        </authorList>
    </citation>
    <scope>NUCLEOTIDE SEQUENCE [LARGE SCALE GENOMIC DNA]</scope>
    <source>
        <strain evidence="7 8">RN42</strain>
    </source>
</reference>
<evidence type="ECO:0000313" key="8">
    <source>
        <dbReference type="Proteomes" id="UP000275078"/>
    </source>
</evidence>
<dbReference type="GO" id="GO:0000712">
    <property type="term" value="P:resolution of meiotic recombination intermediates"/>
    <property type="evidence" value="ECO:0007669"/>
    <property type="project" value="TreeGrafter"/>
</dbReference>
<dbReference type="GO" id="GO:0046982">
    <property type="term" value="F:protein heterodimerization activity"/>
    <property type="evidence" value="ECO:0007669"/>
    <property type="project" value="InterPro"/>
</dbReference>
<evidence type="ECO:0000256" key="5">
    <source>
        <dbReference type="ARBA" id="ARBA00023204"/>
    </source>
</evidence>
<dbReference type="OrthoDB" id="2500381at2759"/>
<dbReference type="GO" id="GO:0051382">
    <property type="term" value="P:kinetochore assembly"/>
    <property type="evidence" value="ECO:0007669"/>
    <property type="project" value="InterPro"/>
</dbReference>
<dbReference type="InterPro" id="IPR018552">
    <property type="entry name" value="CENP-X"/>
</dbReference>
<gene>
    <name evidence="7" type="ORF">BJ508DRAFT_323962</name>
</gene>
<dbReference type="CDD" id="cd22921">
    <property type="entry name" value="HFD_CENP-X"/>
    <property type="match status" value="1"/>
</dbReference>
<dbReference type="GO" id="GO:0071821">
    <property type="term" value="C:FANCM-MHF complex"/>
    <property type="evidence" value="ECO:0007669"/>
    <property type="project" value="TreeGrafter"/>
</dbReference>
<comment type="similarity">
    <text evidence="2">Belongs to the CENP-X/MHF2 family.</text>
</comment>
<keyword evidence="5" id="KW-0234">DNA repair</keyword>
<name>A0A3N4ICY8_ASCIM</name>
<dbReference type="Gene3D" id="1.10.20.10">
    <property type="entry name" value="Histone, subunit A"/>
    <property type="match status" value="1"/>
</dbReference>
<keyword evidence="3" id="KW-0227">DNA damage</keyword>
<organism evidence="7 8">
    <name type="scientific">Ascobolus immersus RN42</name>
    <dbReference type="NCBI Taxonomy" id="1160509"/>
    <lineage>
        <taxon>Eukaryota</taxon>
        <taxon>Fungi</taxon>
        <taxon>Dikarya</taxon>
        <taxon>Ascomycota</taxon>
        <taxon>Pezizomycotina</taxon>
        <taxon>Pezizomycetes</taxon>
        <taxon>Pezizales</taxon>
        <taxon>Ascobolaceae</taxon>
        <taxon>Ascobolus</taxon>
    </lineage>
</organism>
<comment type="subcellular location">
    <subcellularLocation>
        <location evidence="1">Nucleus</location>
    </subcellularLocation>
</comment>
<protein>
    <recommendedName>
        <fullName evidence="9">Centromere protein X</fullName>
    </recommendedName>
</protein>
<sequence>MADDEAPSFIPPQLLLRLLTHHFKQDNTRVSTASLQVLDKYFETFVREAVYRAVEERKKRVGLAEAEEGDGGMLEVEDLERLIGTLLMDF</sequence>
<evidence type="ECO:0000256" key="1">
    <source>
        <dbReference type="ARBA" id="ARBA00004123"/>
    </source>
</evidence>
<dbReference type="InterPro" id="IPR009072">
    <property type="entry name" value="Histone-fold"/>
</dbReference>
<dbReference type="GO" id="GO:0031297">
    <property type="term" value="P:replication fork processing"/>
    <property type="evidence" value="ECO:0007669"/>
    <property type="project" value="TreeGrafter"/>
</dbReference>
<dbReference type="Pfam" id="PF09415">
    <property type="entry name" value="CENP-X"/>
    <property type="match status" value="1"/>
</dbReference>
<dbReference type="Proteomes" id="UP000275078">
    <property type="component" value="Unassembled WGS sequence"/>
</dbReference>
<evidence type="ECO:0000256" key="6">
    <source>
        <dbReference type="ARBA" id="ARBA00023242"/>
    </source>
</evidence>
<evidence type="ECO:0000256" key="4">
    <source>
        <dbReference type="ARBA" id="ARBA00023125"/>
    </source>
</evidence>
<proteinExistence type="inferred from homology"/>
<evidence type="ECO:0000256" key="3">
    <source>
        <dbReference type="ARBA" id="ARBA00022763"/>
    </source>
</evidence>
<keyword evidence="4" id="KW-0238">DNA-binding</keyword>
<evidence type="ECO:0000313" key="7">
    <source>
        <dbReference type="EMBL" id="RPA83965.1"/>
    </source>
</evidence>
<accession>A0A3N4ICY8</accession>
<dbReference type="PANTHER" id="PTHR28680:SF1">
    <property type="entry name" value="CENTROMERE PROTEIN X"/>
    <property type="match status" value="1"/>
</dbReference>
<evidence type="ECO:0008006" key="9">
    <source>
        <dbReference type="Google" id="ProtNLM"/>
    </source>
</evidence>
<dbReference type="GO" id="GO:0006281">
    <property type="term" value="P:DNA repair"/>
    <property type="evidence" value="ECO:0007669"/>
    <property type="project" value="UniProtKB-KW"/>
</dbReference>